<dbReference type="PANTHER" id="PTHR45749:SF14">
    <property type="entry name" value="TTF-TYPE DOMAIN-CONTAINING PROTEIN"/>
    <property type="match status" value="1"/>
</dbReference>
<dbReference type="GO" id="GO:0046983">
    <property type="term" value="F:protein dimerization activity"/>
    <property type="evidence" value="ECO:0007669"/>
    <property type="project" value="InterPro"/>
</dbReference>
<dbReference type="Pfam" id="PF05699">
    <property type="entry name" value="Dimer_Tnp_hAT"/>
    <property type="match status" value="1"/>
</dbReference>
<name>A0A147BB99_IXORI</name>
<evidence type="ECO:0000259" key="1">
    <source>
        <dbReference type="Pfam" id="PF05699"/>
    </source>
</evidence>
<sequence>QESRDALRVIVSSIRYLCRTGQALLGHTLQDGNLVDLLEERSEDVPALKTWLTRRDKWLSSDIQNEIIKIMAHTLQRDIVEEVKRSPFFGIIADGTTDVAGDEQFTLCLRWVENVSLEIKEEFIGVYSPPDSKANTLFMAVKDMLVRLGLDFSSLRGHCFDGAANMSGRFSGVQKKISDIQSKSVYVHCTSHSLDLALQEVGRSSRVVAEALSTVKDVSNIILTSSKRKNTYIGIVLPPCVDDSQERPVKASNLLPLCPTRWTVRVKSMKRFLQNYERVRATIHDLLQTPGSIGDDRRAIMRGYEKLLNKFETVFGLNMSKDLFGPCEQLARVLQSPKYSATGTMQAAEALRQTMMSLRTDEGFDRVWDETKNASVKLGLKQRETTTTRTVKPPTRFEQTKTPTSPVVLDAKTNLRKEFFAAVDCVASEIKSRFDQPGMKLLVKLECTLVSGARGQRFNAEELKEALGVHGSDFDVDRLNAQLVLLPTVLSGTEVTVVDDVAEALKEQSRTVLNLLDQVVRLVQLLLTVPASAASGERSFSALRRVKTYLRSRMTQTRLTHLLLLHAHRQRTGNLCLNNVMIEFIAKTAERLATFGPC</sequence>
<accession>A0A147BB99</accession>
<dbReference type="SUPFAM" id="SSF53098">
    <property type="entry name" value="Ribonuclease H-like"/>
    <property type="match status" value="1"/>
</dbReference>
<dbReference type="InterPro" id="IPR012337">
    <property type="entry name" value="RNaseH-like_sf"/>
</dbReference>
<reference evidence="3" key="1">
    <citation type="journal article" date="2018" name="PLoS Negl. Trop. Dis.">
        <title>Sialome diversity of ticks revealed by RNAseq of single tick salivary glands.</title>
        <authorList>
            <person name="Perner J."/>
            <person name="Kropackova S."/>
            <person name="Kopacek P."/>
            <person name="Ribeiro J.M."/>
        </authorList>
    </citation>
    <scope>NUCLEOTIDE SEQUENCE</scope>
    <source>
        <strain evidence="3">Siblings of single egg batch collected in Ceske Budejovice</strain>
        <tissue evidence="3">Salivary glands</tissue>
    </source>
</reference>
<dbReference type="EMBL" id="GEGO01007365">
    <property type="protein sequence ID" value="JAR88039.1"/>
    <property type="molecule type" value="Transcribed_RNA"/>
</dbReference>
<feature type="domain" description="DUF4371" evidence="2">
    <location>
        <begin position="31"/>
        <end position="172"/>
    </location>
</feature>
<dbReference type="AlphaFoldDB" id="A0A147BB99"/>
<evidence type="ECO:0000259" key="2">
    <source>
        <dbReference type="Pfam" id="PF14291"/>
    </source>
</evidence>
<feature type="domain" description="HAT C-terminal dimerisation" evidence="1">
    <location>
        <begin position="519"/>
        <end position="568"/>
    </location>
</feature>
<protein>
    <submittedName>
        <fullName evidence="3">Putative hat-4 nv</fullName>
    </submittedName>
</protein>
<dbReference type="Pfam" id="PF14291">
    <property type="entry name" value="DUF4371"/>
    <property type="match status" value="1"/>
</dbReference>
<feature type="non-terminal residue" evidence="3">
    <location>
        <position position="1"/>
    </location>
</feature>
<dbReference type="PANTHER" id="PTHR45749">
    <property type="match status" value="1"/>
</dbReference>
<dbReference type="InterPro" id="IPR025398">
    <property type="entry name" value="DUF4371"/>
</dbReference>
<dbReference type="InterPro" id="IPR008906">
    <property type="entry name" value="HATC_C_dom"/>
</dbReference>
<proteinExistence type="predicted"/>
<organism evidence="3">
    <name type="scientific">Ixodes ricinus</name>
    <name type="common">Common tick</name>
    <name type="synonym">Acarus ricinus</name>
    <dbReference type="NCBI Taxonomy" id="34613"/>
    <lineage>
        <taxon>Eukaryota</taxon>
        <taxon>Metazoa</taxon>
        <taxon>Ecdysozoa</taxon>
        <taxon>Arthropoda</taxon>
        <taxon>Chelicerata</taxon>
        <taxon>Arachnida</taxon>
        <taxon>Acari</taxon>
        <taxon>Parasitiformes</taxon>
        <taxon>Ixodida</taxon>
        <taxon>Ixodoidea</taxon>
        <taxon>Ixodidae</taxon>
        <taxon>Ixodinae</taxon>
        <taxon>Ixodes</taxon>
    </lineage>
</organism>
<evidence type="ECO:0000313" key="3">
    <source>
        <dbReference type="EMBL" id="JAR88039.1"/>
    </source>
</evidence>